<feature type="compositionally biased region" description="Basic and acidic residues" evidence="1">
    <location>
        <begin position="142"/>
        <end position="155"/>
    </location>
</feature>
<proteinExistence type="predicted"/>
<keyword evidence="3" id="KW-1185">Reference proteome</keyword>
<reference evidence="2 3" key="1">
    <citation type="submission" date="2020-10" db="EMBL/GenBank/DDBJ databases">
        <title>The Coptis chinensis genome and diversification of protoberbering-type alkaloids.</title>
        <authorList>
            <person name="Wang B."/>
            <person name="Shu S."/>
            <person name="Song C."/>
            <person name="Liu Y."/>
        </authorList>
    </citation>
    <scope>NUCLEOTIDE SEQUENCE [LARGE SCALE GENOMIC DNA]</scope>
    <source>
        <strain evidence="2">HL-2020</strain>
        <tissue evidence="2">Leaf</tissue>
    </source>
</reference>
<feature type="compositionally biased region" description="Basic residues" evidence="1">
    <location>
        <begin position="164"/>
        <end position="173"/>
    </location>
</feature>
<feature type="compositionally biased region" description="Acidic residues" evidence="1">
    <location>
        <begin position="242"/>
        <end position="252"/>
    </location>
</feature>
<gene>
    <name evidence="2" type="ORF">IFM89_000656</name>
</gene>
<dbReference type="OrthoDB" id="2021066at2759"/>
<accession>A0A835M6G3</accession>
<name>A0A835M6G3_9MAGN</name>
<feature type="compositionally biased region" description="Basic and acidic residues" evidence="1">
    <location>
        <begin position="226"/>
        <end position="241"/>
    </location>
</feature>
<sequence>MGSTSVSVITPQEVLESLMNDGTIDAIRLKIINHLKANEELKNSTITMVEESKVLNSPGAEKHTKRELFDALRQELEVPALEKASKAVWELILDNDGIGKEINGTVERVFCRLSGRELPLFSPLITQVETDKVEENGDEIEGVEKETESLGKEKEDEGLDTSVKKKMKKRKRSVRVEEREVAVGSGDSPSVRDDSGKEINGTVERVFCRLSCCEPPLFPPSISEVENNKVKENESAWKEKEDEIEEKEEENETAGRTREYLLIYIQVE</sequence>
<evidence type="ECO:0000313" key="2">
    <source>
        <dbReference type="EMBL" id="KAF9618187.1"/>
    </source>
</evidence>
<dbReference type="PANTHER" id="PTHR34356">
    <property type="entry name" value="ANTIGENIC HEAT-STABLE PROTEIN"/>
    <property type="match status" value="1"/>
</dbReference>
<protein>
    <submittedName>
        <fullName evidence="2">Uncharacterized protein</fullName>
    </submittedName>
</protein>
<comment type="caution">
    <text evidence="2">The sequence shown here is derived from an EMBL/GenBank/DDBJ whole genome shotgun (WGS) entry which is preliminary data.</text>
</comment>
<evidence type="ECO:0000313" key="3">
    <source>
        <dbReference type="Proteomes" id="UP000631114"/>
    </source>
</evidence>
<dbReference type="PANTHER" id="PTHR34356:SF1">
    <property type="entry name" value="ANTIGENIC HEAT-STABLE PROTEIN"/>
    <property type="match status" value="1"/>
</dbReference>
<feature type="region of interest" description="Disordered" evidence="1">
    <location>
        <begin position="135"/>
        <end position="197"/>
    </location>
</feature>
<dbReference type="EMBL" id="JADFTS010000002">
    <property type="protein sequence ID" value="KAF9618187.1"/>
    <property type="molecule type" value="Genomic_DNA"/>
</dbReference>
<dbReference type="Proteomes" id="UP000631114">
    <property type="component" value="Unassembled WGS sequence"/>
</dbReference>
<organism evidence="2 3">
    <name type="scientific">Coptis chinensis</name>
    <dbReference type="NCBI Taxonomy" id="261450"/>
    <lineage>
        <taxon>Eukaryota</taxon>
        <taxon>Viridiplantae</taxon>
        <taxon>Streptophyta</taxon>
        <taxon>Embryophyta</taxon>
        <taxon>Tracheophyta</taxon>
        <taxon>Spermatophyta</taxon>
        <taxon>Magnoliopsida</taxon>
        <taxon>Ranunculales</taxon>
        <taxon>Ranunculaceae</taxon>
        <taxon>Coptidoideae</taxon>
        <taxon>Coptis</taxon>
    </lineage>
</organism>
<evidence type="ECO:0000256" key="1">
    <source>
        <dbReference type="SAM" id="MobiDB-lite"/>
    </source>
</evidence>
<feature type="region of interest" description="Disordered" evidence="1">
    <location>
        <begin position="221"/>
        <end position="255"/>
    </location>
</feature>
<dbReference type="AlphaFoldDB" id="A0A835M6G3"/>